<evidence type="ECO:0000256" key="4">
    <source>
        <dbReference type="ARBA" id="ARBA00023134"/>
    </source>
</evidence>
<dbReference type="InterPro" id="IPR000217">
    <property type="entry name" value="Tubulin"/>
</dbReference>
<gene>
    <name evidence="5" type="ORF">C5167_003774</name>
</gene>
<dbReference type="GO" id="GO:0005525">
    <property type="term" value="F:GTP binding"/>
    <property type="evidence" value="ECO:0007669"/>
    <property type="project" value="UniProtKB-KW"/>
</dbReference>
<evidence type="ECO:0008006" key="7">
    <source>
        <dbReference type="Google" id="ProtNLM"/>
    </source>
</evidence>
<dbReference type="Gene3D" id="3.40.50.1440">
    <property type="entry name" value="Tubulin/FtsZ, GTPase domain"/>
    <property type="match status" value="2"/>
</dbReference>
<evidence type="ECO:0000256" key="1">
    <source>
        <dbReference type="ARBA" id="ARBA00009636"/>
    </source>
</evidence>
<dbReference type="EMBL" id="CM010723">
    <property type="protein sequence ID" value="RZC79555.1"/>
    <property type="molecule type" value="Genomic_DNA"/>
</dbReference>
<comment type="similarity">
    <text evidence="1">Belongs to the tubulin family.</text>
</comment>
<evidence type="ECO:0000256" key="2">
    <source>
        <dbReference type="ARBA" id="ARBA00022701"/>
    </source>
</evidence>
<dbReference type="OMA" id="NVYYNDE"/>
<evidence type="ECO:0000313" key="5">
    <source>
        <dbReference type="EMBL" id="RZC79555.1"/>
    </source>
</evidence>
<dbReference type="PANTHER" id="PTHR11588">
    <property type="entry name" value="TUBULIN"/>
    <property type="match status" value="1"/>
</dbReference>
<evidence type="ECO:0000256" key="3">
    <source>
        <dbReference type="ARBA" id="ARBA00022741"/>
    </source>
</evidence>
<dbReference type="Gramene" id="RZC79555">
    <property type="protein sequence ID" value="RZC79555"/>
    <property type="gene ID" value="C5167_003774"/>
</dbReference>
<dbReference type="AlphaFoldDB" id="A0A4Y7L5V3"/>
<dbReference type="InterPro" id="IPR036525">
    <property type="entry name" value="Tubulin/FtsZ_GTPase_sf"/>
</dbReference>
<feature type="non-terminal residue" evidence="5">
    <location>
        <position position="1"/>
    </location>
</feature>
<keyword evidence="6" id="KW-1185">Reference proteome</keyword>
<dbReference type="GO" id="GO:0005874">
    <property type="term" value="C:microtubule"/>
    <property type="evidence" value="ECO:0007669"/>
    <property type="project" value="UniProtKB-KW"/>
</dbReference>
<dbReference type="STRING" id="3469.A0A4Y7L5V3"/>
<dbReference type="GO" id="GO:0007017">
    <property type="term" value="P:microtubule-based process"/>
    <property type="evidence" value="ECO:0007669"/>
    <property type="project" value="InterPro"/>
</dbReference>
<dbReference type="Proteomes" id="UP000316621">
    <property type="component" value="Chromosome 9"/>
</dbReference>
<sequence length="98" mass="11343">WYQGVSDLQLERFNVYYNDEASCGRYVPRAVLMDVEPGAILFWMLFVKRLRVVIAYKGFKCHFLRGGTGSGMKTLLISKISEEYPDRMMLYILGVYGT</sequence>
<name>A0A4Y7L5V3_PAPSO</name>
<protein>
    <recommendedName>
        <fullName evidence="7">Tubulin/FtsZ GTPase domain-containing protein</fullName>
    </recommendedName>
</protein>
<accession>A0A4Y7L5V3</accession>
<keyword evidence="4" id="KW-0342">GTP-binding</keyword>
<evidence type="ECO:0000313" key="6">
    <source>
        <dbReference type="Proteomes" id="UP000316621"/>
    </source>
</evidence>
<keyword evidence="2" id="KW-0493">Microtubule</keyword>
<feature type="non-terminal residue" evidence="5">
    <location>
        <position position="98"/>
    </location>
</feature>
<keyword evidence="3" id="KW-0547">Nucleotide-binding</keyword>
<dbReference type="SUPFAM" id="SSF52490">
    <property type="entry name" value="Tubulin nucleotide-binding domain-like"/>
    <property type="match status" value="1"/>
</dbReference>
<proteinExistence type="inferred from homology"/>
<reference evidence="5 6" key="1">
    <citation type="journal article" date="2018" name="Science">
        <title>The opium poppy genome and morphinan production.</title>
        <authorList>
            <person name="Guo L."/>
            <person name="Winzer T."/>
            <person name="Yang X."/>
            <person name="Li Y."/>
            <person name="Ning Z."/>
            <person name="He Z."/>
            <person name="Teodor R."/>
            <person name="Lu Y."/>
            <person name="Bowser T.A."/>
            <person name="Graham I.A."/>
            <person name="Ye K."/>
        </authorList>
    </citation>
    <scope>NUCLEOTIDE SEQUENCE [LARGE SCALE GENOMIC DNA]</scope>
    <source>
        <strain evidence="6">cv. HN1</strain>
        <tissue evidence="5">Leaves</tissue>
    </source>
</reference>
<organism evidence="5 6">
    <name type="scientific">Papaver somniferum</name>
    <name type="common">Opium poppy</name>
    <dbReference type="NCBI Taxonomy" id="3469"/>
    <lineage>
        <taxon>Eukaryota</taxon>
        <taxon>Viridiplantae</taxon>
        <taxon>Streptophyta</taxon>
        <taxon>Embryophyta</taxon>
        <taxon>Tracheophyta</taxon>
        <taxon>Spermatophyta</taxon>
        <taxon>Magnoliopsida</taxon>
        <taxon>Ranunculales</taxon>
        <taxon>Papaveraceae</taxon>
        <taxon>Papaveroideae</taxon>
        <taxon>Papaver</taxon>
    </lineage>
</organism>